<feature type="transmembrane region" description="Helical" evidence="1">
    <location>
        <begin position="43"/>
        <end position="64"/>
    </location>
</feature>
<keyword evidence="1" id="KW-1133">Transmembrane helix</keyword>
<protein>
    <submittedName>
        <fullName evidence="2">DUF2982 domain-containing protein</fullName>
    </submittedName>
</protein>
<keyword evidence="1" id="KW-0472">Membrane</keyword>
<feature type="transmembrane region" description="Helical" evidence="1">
    <location>
        <begin position="20"/>
        <end position="37"/>
    </location>
</feature>
<dbReference type="AlphaFoldDB" id="A0A346NI19"/>
<keyword evidence="1" id="KW-0812">Transmembrane</keyword>
<dbReference type="InterPro" id="IPR021367">
    <property type="entry name" value="DUF2982"/>
</dbReference>
<dbReference type="EMBL" id="CP031769">
    <property type="protein sequence ID" value="AXR05176.1"/>
    <property type="molecule type" value="Genomic_DNA"/>
</dbReference>
<evidence type="ECO:0000313" key="2">
    <source>
        <dbReference type="EMBL" id="AXR05176.1"/>
    </source>
</evidence>
<dbReference type="OrthoDB" id="7061905at2"/>
<evidence type="ECO:0000313" key="3">
    <source>
        <dbReference type="Proteomes" id="UP000262073"/>
    </source>
</evidence>
<keyword evidence="3" id="KW-1185">Reference proteome</keyword>
<accession>A0A346NI19</accession>
<proteinExistence type="predicted"/>
<reference evidence="2 3" key="1">
    <citation type="submission" date="2018-08" db="EMBL/GenBank/DDBJ databases">
        <title>Salinimonas sediminis sp. nov., a piezophilic bacterium isolated from a deep-sea sediment sample from the New Britain Trench.</title>
        <authorList>
            <person name="Cao J."/>
        </authorList>
    </citation>
    <scope>NUCLEOTIDE SEQUENCE [LARGE SCALE GENOMIC DNA]</scope>
    <source>
        <strain evidence="2 3">N102</strain>
    </source>
</reference>
<dbReference type="KEGG" id="salm:D0Y50_01585"/>
<organism evidence="2 3">
    <name type="scientific">Salinimonas sediminis</name>
    <dbReference type="NCBI Taxonomy" id="2303538"/>
    <lineage>
        <taxon>Bacteria</taxon>
        <taxon>Pseudomonadati</taxon>
        <taxon>Pseudomonadota</taxon>
        <taxon>Gammaproteobacteria</taxon>
        <taxon>Alteromonadales</taxon>
        <taxon>Alteromonadaceae</taxon>
        <taxon>Alteromonas/Salinimonas group</taxon>
        <taxon>Salinimonas</taxon>
    </lineage>
</organism>
<name>A0A346NI19_9ALTE</name>
<gene>
    <name evidence="2" type="ORF">D0Y50_01585</name>
</gene>
<sequence length="234" mass="26973">MSSNNAAPIFIKATSKRNGFTTLLLGVAGLLISTLWLSFAPDWLFLAGIFLTSASLVTMLVGWFKLREPDHSIEISPSRILYHHRRGNWEIYWDNIQRIDCPRIQQGMEQVELEAVGFRLKSYAPFMHRVSPRLATHLLMEQRPLLIHSHDKNCATGDCFNQEMFDDKQYVLEDGKTLTGVKAMLANRMSHLRQRLGYDIYISAADLDRSPMEFVHFMRQCQQTRPTETQVVVE</sequence>
<evidence type="ECO:0000256" key="1">
    <source>
        <dbReference type="SAM" id="Phobius"/>
    </source>
</evidence>
<dbReference type="Pfam" id="PF11201">
    <property type="entry name" value="DUF2982"/>
    <property type="match status" value="1"/>
</dbReference>
<dbReference type="RefSeq" id="WP_117315176.1">
    <property type="nucleotide sequence ID" value="NZ_CP031769.1"/>
</dbReference>
<dbReference type="Proteomes" id="UP000262073">
    <property type="component" value="Chromosome"/>
</dbReference>